<dbReference type="RefSeq" id="WP_106741798.1">
    <property type="nucleotide sequence ID" value="NZ_PXYY01000043.1"/>
</dbReference>
<reference evidence="12 13" key="1">
    <citation type="submission" date="2018-03" db="EMBL/GenBank/DDBJ databases">
        <title>Neisseria weixii sp. nov., isolated from the intestinal contents of Tibetan Plateau pika (Ochotona curzoniae) in Yushu, Qinghai Province, China.</title>
        <authorList>
            <person name="Gui Z."/>
        </authorList>
    </citation>
    <scope>NUCLEOTIDE SEQUENCE [LARGE SCALE GENOMIC DNA]</scope>
    <source>
        <strain evidence="12 13">ATCC 51483</strain>
    </source>
</reference>
<gene>
    <name evidence="12" type="ORF">C7N83_07710</name>
</gene>
<keyword evidence="10" id="KW-0732">Signal</keyword>
<keyword evidence="4 9" id="KW-1134">Transmembrane beta strand</keyword>
<evidence type="ECO:0000256" key="10">
    <source>
        <dbReference type="SAM" id="SignalP"/>
    </source>
</evidence>
<name>A0A2P7TZQ1_9NEIS</name>
<evidence type="ECO:0000256" key="4">
    <source>
        <dbReference type="ARBA" id="ARBA00022452"/>
    </source>
</evidence>
<dbReference type="Gene3D" id="2.40.170.20">
    <property type="entry name" value="TonB-dependent receptor, beta-barrel domain"/>
    <property type="match status" value="1"/>
</dbReference>
<keyword evidence="6 9" id="KW-0472">Membrane</keyword>
<dbReference type="Gene3D" id="2.170.130.10">
    <property type="entry name" value="TonB-dependent receptor, plug domain"/>
    <property type="match status" value="1"/>
</dbReference>
<proteinExistence type="inferred from homology"/>
<dbReference type="EMBL" id="PXYY01000043">
    <property type="protein sequence ID" value="PSJ80187.1"/>
    <property type="molecule type" value="Genomic_DNA"/>
</dbReference>
<keyword evidence="5 9" id="KW-0812">Transmembrane</keyword>
<comment type="caution">
    <text evidence="12">The sequence shown here is derived from an EMBL/GenBank/DDBJ whole genome shotgun (WGS) entry which is preliminary data.</text>
</comment>
<evidence type="ECO:0000256" key="1">
    <source>
        <dbReference type="ARBA" id="ARBA00004571"/>
    </source>
</evidence>
<evidence type="ECO:0000256" key="7">
    <source>
        <dbReference type="ARBA" id="ARBA00023170"/>
    </source>
</evidence>
<dbReference type="InterPro" id="IPR012910">
    <property type="entry name" value="Plug_dom"/>
</dbReference>
<dbReference type="PROSITE" id="PS52016">
    <property type="entry name" value="TONB_DEPENDENT_REC_3"/>
    <property type="match status" value="1"/>
</dbReference>
<keyword evidence="7 12" id="KW-0675">Receptor</keyword>
<dbReference type="InterPro" id="IPR036942">
    <property type="entry name" value="Beta-barrel_TonB_sf"/>
</dbReference>
<evidence type="ECO:0000256" key="6">
    <source>
        <dbReference type="ARBA" id="ARBA00023136"/>
    </source>
</evidence>
<dbReference type="AlphaFoldDB" id="A0A2P7TZQ1"/>
<dbReference type="SUPFAM" id="SSF56935">
    <property type="entry name" value="Porins"/>
    <property type="match status" value="1"/>
</dbReference>
<dbReference type="GO" id="GO:0009279">
    <property type="term" value="C:cell outer membrane"/>
    <property type="evidence" value="ECO:0007669"/>
    <property type="project" value="UniProtKB-SubCell"/>
</dbReference>
<dbReference type="InterPro" id="IPR039426">
    <property type="entry name" value="TonB-dep_rcpt-like"/>
</dbReference>
<feature type="chain" id="PRO_5015127868" evidence="10">
    <location>
        <begin position="22"/>
        <end position="843"/>
    </location>
</feature>
<keyword evidence="8 9" id="KW-0998">Cell outer membrane</keyword>
<dbReference type="OrthoDB" id="9766643at2"/>
<feature type="domain" description="TonB-dependent receptor plug" evidence="11">
    <location>
        <begin position="54"/>
        <end position="179"/>
    </location>
</feature>
<evidence type="ECO:0000259" key="11">
    <source>
        <dbReference type="Pfam" id="PF07715"/>
    </source>
</evidence>
<keyword evidence="3 9" id="KW-0813">Transport</keyword>
<dbReference type="Proteomes" id="UP000241868">
    <property type="component" value="Unassembled WGS sequence"/>
</dbReference>
<sequence length="843" mass="95076">MKPNAIMLALLPVFAASNGFAADETETLDSRVELIKDLGEVVVRGETFANKMGTQRVREEDIARRPGTNGNLTELLKNNPNVQFSNTAGNSRSGGEIRPDEVSFHGEKYYNNNFTIDGISNNDNLNPGSNNYTQKTPLGANPWDLPAGGTQSFWIDSSLVKNVEVFDSNISAKYGNFTGGLVNAELKSGYAKSSGKIFYRTTRDEWADFHIAEKDREDFIQTASVYDQPQFRKQQYGVMINQPINEKAAVLFSYNKTDSKIPYTFGALRDAGQDKAVWGKNLYSTNQRRSSETFLLRGSYHADSGDVVKATAMYSPHKSKYTLPNNIDGLYTAKGGGLRFDADWERDLSWANMKSQIAYRKTGDNMKYDADTYRIYRRSAGIPYRANGATVTNGGYGEFETEKSTVTLKQDYNLNAFETGAVKHRIGFGWQFDKADAKYKRSSEANLYNYTASNRVECGDANECIGGEQYAARWTHYPTRNVKVDDSTYSLYIQDNMSWKNLSINAGLRFDRNSFLGNNNIAPRLAVAYDVFGDTSTRLFGGLNRYYSASMLAYKLRQEIGNNHVYTRKLNGKTLSDWTYDSSGVGGTVRYDVSNLKTPYSDEAVLGVTQKMFDSIWTLKWVHRNGKDQLTRVRRSETDSTRILTNDGWSKNNTFTLAVSPTGKLAWKYAEIDWNVGVQVQRTKTNNSYYDDTATDVAEKAIYNNQLLDTQSLPAADFNAPWKAFVSLNTYFPRLRLHWDQRFSWTASRKYRYAAGDVSCTSSRYSAVCGDYNGTAALYKDAALGSALFVDWRFAYKQPMPFGHELEVTADINNVFNKKQPVVSSGTSYKMGRNYWLGVSYKW</sequence>
<evidence type="ECO:0000256" key="3">
    <source>
        <dbReference type="ARBA" id="ARBA00022448"/>
    </source>
</evidence>
<accession>A0A2P7TZQ1</accession>
<evidence type="ECO:0000256" key="5">
    <source>
        <dbReference type="ARBA" id="ARBA00022692"/>
    </source>
</evidence>
<evidence type="ECO:0000313" key="13">
    <source>
        <dbReference type="Proteomes" id="UP000241868"/>
    </source>
</evidence>
<evidence type="ECO:0000256" key="2">
    <source>
        <dbReference type="ARBA" id="ARBA00009810"/>
    </source>
</evidence>
<dbReference type="InterPro" id="IPR037066">
    <property type="entry name" value="Plug_dom_sf"/>
</dbReference>
<dbReference type="Pfam" id="PF07715">
    <property type="entry name" value="Plug"/>
    <property type="match status" value="1"/>
</dbReference>
<feature type="signal peptide" evidence="10">
    <location>
        <begin position="1"/>
        <end position="21"/>
    </location>
</feature>
<comment type="subcellular location">
    <subcellularLocation>
        <location evidence="1 9">Cell outer membrane</location>
        <topology evidence="1 9">Multi-pass membrane protein</topology>
    </subcellularLocation>
</comment>
<organism evidence="12 13">
    <name type="scientific">Neisseria iguanae</name>
    <dbReference type="NCBI Taxonomy" id="90242"/>
    <lineage>
        <taxon>Bacteria</taxon>
        <taxon>Pseudomonadati</taxon>
        <taxon>Pseudomonadota</taxon>
        <taxon>Betaproteobacteria</taxon>
        <taxon>Neisseriales</taxon>
        <taxon>Neisseriaceae</taxon>
        <taxon>Neisseria</taxon>
    </lineage>
</organism>
<evidence type="ECO:0000256" key="9">
    <source>
        <dbReference type="PROSITE-ProRule" id="PRU01360"/>
    </source>
</evidence>
<comment type="similarity">
    <text evidence="2 9">Belongs to the TonB-dependent receptor family.</text>
</comment>
<evidence type="ECO:0000256" key="8">
    <source>
        <dbReference type="ARBA" id="ARBA00023237"/>
    </source>
</evidence>
<keyword evidence="13" id="KW-1185">Reference proteome</keyword>
<protein>
    <submittedName>
        <fullName evidence="12">TonB-dependent receptor</fullName>
    </submittedName>
</protein>
<evidence type="ECO:0000313" key="12">
    <source>
        <dbReference type="EMBL" id="PSJ80187.1"/>
    </source>
</evidence>